<dbReference type="InterPro" id="IPR004422">
    <property type="entry name" value="RFAP_synthase"/>
</dbReference>
<sequence>MIIRAPSRLHMSLIDLNGSYKRIDGGIGLALKDPQFVLQSEETNEKGYTLEFADSISEDSREECIEKIPKAAEKIAELCDIESGFHFKVLEAYPPHSGLGSGTQISVCTAHLMTETVGQKYTSRELSTMVGRGGTSGIGTFAHDLGGFIVDGGHSLEEKPGFLPSSASKAKPATLIARYDFPEEWDILLALPEVKEHMHDQQEVNVFQTYCPIPKTEVEQVSHLILMNLLPFLLEKDIVNFGWAIKELQKVGFNKLEHSLDASFLPTMEAIDEAGAYGTGISSFGPTLYTVFDKNNKDIVKAAGEIVGEDRVKVVKAQNHGYVLEK</sequence>
<dbReference type="NCBIfam" id="NF040726">
    <property type="entry name" value="BetaRFA-P_synth"/>
    <property type="match status" value="1"/>
</dbReference>
<dbReference type="GO" id="GO:0043793">
    <property type="term" value="F:beta-ribofuranosylaminobenzene 5'-phosphate synthase activity"/>
    <property type="evidence" value="ECO:0007669"/>
    <property type="project" value="UniProtKB-EC"/>
</dbReference>
<evidence type="ECO:0000256" key="2">
    <source>
        <dbReference type="PIRNR" id="PIRNR004884"/>
    </source>
</evidence>
<dbReference type="HOGENOM" id="CLU_061764_0_0_2"/>
<dbReference type="Gene3D" id="3.30.230.10">
    <property type="match status" value="1"/>
</dbReference>
<accession>D3DYZ0</accession>
<dbReference type="InterPro" id="IPR053442">
    <property type="entry name" value="Beta-RFA-P_synthase"/>
</dbReference>
<dbReference type="OrthoDB" id="85156at2157"/>
<dbReference type="EMBL" id="CP001719">
    <property type="protein sequence ID" value="ADC47540.1"/>
    <property type="molecule type" value="Genomic_DNA"/>
</dbReference>
<dbReference type="NCBIfam" id="TIGR00144">
    <property type="entry name" value="beta_RFAP_syn"/>
    <property type="match status" value="1"/>
</dbReference>
<evidence type="ECO:0000313" key="5">
    <source>
        <dbReference type="Proteomes" id="UP000008680"/>
    </source>
</evidence>
<dbReference type="EC" id="2.4.2.54" evidence="2"/>
<keyword evidence="5" id="KW-1185">Reference proteome</keyword>
<dbReference type="RefSeq" id="WP_012956488.1">
    <property type="nucleotide sequence ID" value="NC_013790.1"/>
</dbReference>
<dbReference type="eggNOG" id="arCOG01026">
    <property type="taxonomic scope" value="Archaea"/>
</dbReference>
<dbReference type="InterPro" id="IPR020568">
    <property type="entry name" value="Ribosomal_Su5_D2-typ_SF"/>
</dbReference>
<dbReference type="PIRSF" id="PIRSF004884">
    <property type="entry name" value="Sugar_kin_arch"/>
    <property type="match status" value="1"/>
</dbReference>
<dbReference type="PANTHER" id="PTHR20861">
    <property type="entry name" value="HOMOSERINE/4-DIPHOSPHOCYTIDYL-2-C-METHYL-D-ERYTHRITOL KINASE"/>
    <property type="match status" value="1"/>
</dbReference>
<comment type="function">
    <text evidence="2">Catalyzes the condensation of 4-aminobenzoate (pABA) with 5-phospho-alpha-D-ribose 1-diphosphate (PRPP) to produce beta-ribofuranosylaminobenzene 5'-phosphate (beta-RFA-P).</text>
</comment>
<feature type="domain" description="GHMP kinase N-terminal" evidence="3">
    <location>
        <begin position="70"/>
        <end position="137"/>
    </location>
</feature>
<dbReference type="PANTHER" id="PTHR20861:SF6">
    <property type="entry name" value="BETA-RIBOFURANOSYLPHENOL 5'-PHOSPHATE SYNTHASE"/>
    <property type="match status" value="1"/>
</dbReference>
<dbReference type="AlphaFoldDB" id="D3DYZ0"/>
<gene>
    <name evidence="4" type="primary">mptG</name>
    <name evidence="4" type="ordered locus">mru_1690</name>
</gene>
<dbReference type="InterPro" id="IPR006204">
    <property type="entry name" value="GHMP_kinase_N_dom"/>
</dbReference>
<comment type="similarity">
    <text evidence="2">Belongs to the beta-RFA-P synthase family.</text>
</comment>
<organism evidence="4 5">
    <name type="scientific">Methanobrevibacter ruminantium (strain ATCC 35063 / DSM 1093 / JCM 13430 / OCM 146 / M1)</name>
    <name type="common">Methanobacterium ruminantium</name>
    <dbReference type="NCBI Taxonomy" id="634498"/>
    <lineage>
        <taxon>Archaea</taxon>
        <taxon>Methanobacteriati</taxon>
        <taxon>Methanobacteriota</taxon>
        <taxon>Methanomada group</taxon>
        <taxon>Methanobacteria</taxon>
        <taxon>Methanobacteriales</taxon>
        <taxon>Methanobacteriaceae</taxon>
        <taxon>Methanobrevibacter</taxon>
    </lineage>
</organism>
<comment type="subunit">
    <text evidence="2">Homodimer.</text>
</comment>
<dbReference type="GeneID" id="8771354"/>
<dbReference type="SUPFAM" id="SSF54211">
    <property type="entry name" value="Ribosomal protein S5 domain 2-like"/>
    <property type="match status" value="1"/>
</dbReference>
<protein>
    <recommendedName>
        <fullName evidence="2">Beta-ribofuranosylaminobenzene 5'-phosphate synthase</fullName>
        <shortName evidence="2">Beta-RFA-P synthase</shortName>
        <ecNumber evidence="2">2.4.2.54</ecNumber>
    </recommendedName>
</protein>
<keyword evidence="2" id="KW-0328">Glycosyltransferase</keyword>
<name>D3DYZ0_METRM</name>
<reference evidence="4 5" key="1">
    <citation type="journal article" date="2010" name="PLoS ONE">
        <title>The genome sequence of the rumen methanogen Methanobrevibacter ruminantium reveals new possibilities for controlling ruminant methane emissions.</title>
        <authorList>
            <person name="Leahy S.C."/>
            <person name="Kelly W.J."/>
            <person name="Altermann E."/>
            <person name="Ronimus R.S."/>
            <person name="Yeoman C.J."/>
            <person name="Pacheco D.M."/>
            <person name="Li D."/>
            <person name="Kong Z."/>
            <person name="McTavish S."/>
            <person name="Sang C."/>
            <person name="Lambie S.C."/>
            <person name="Janssen P.H."/>
            <person name="Dey D."/>
            <person name="Attwood G.T."/>
        </authorList>
    </citation>
    <scope>NUCLEOTIDE SEQUENCE [LARGE SCALE GENOMIC DNA]</scope>
    <source>
        <strain evidence="5">ATCC 35063 / DSM 1093 / JCM 13430 / OCM 146 / M1</strain>
    </source>
</reference>
<dbReference type="STRING" id="634498.mru_1690"/>
<evidence type="ECO:0000313" key="4">
    <source>
        <dbReference type="EMBL" id="ADC47540.1"/>
    </source>
</evidence>
<dbReference type="GO" id="GO:0005524">
    <property type="term" value="F:ATP binding"/>
    <property type="evidence" value="ECO:0007669"/>
    <property type="project" value="UniProtKB-UniRule"/>
</dbReference>
<dbReference type="Pfam" id="PF00288">
    <property type="entry name" value="GHMP_kinases_N"/>
    <property type="match status" value="1"/>
</dbReference>
<comment type="catalytic activity">
    <reaction evidence="2">
        <text>5-phospho-alpha-D-ribose 1-diphosphate + 4-hydroxybenzoate + H(+) = 4-(beta-D-ribofuranosyl)phenol 5'-phosphate + CO2 + diphosphate</text>
        <dbReference type="Rhea" id="RHEA:48556"/>
        <dbReference type="ChEBI" id="CHEBI:15378"/>
        <dbReference type="ChEBI" id="CHEBI:16526"/>
        <dbReference type="ChEBI" id="CHEBI:17879"/>
        <dbReference type="ChEBI" id="CHEBI:33019"/>
        <dbReference type="ChEBI" id="CHEBI:58017"/>
        <dbReference type="ChEBI" id="CHEBI:82767"/>
        <dbReference type="EC" id="2.4.2.54"/>
    </reaction>
</comment>
<evidence type="ECO:0000259" key="3">
    <source>
        <dbReference type="Pfam" id="PF00288"/>
    </source>
</evidence>
<dbReference type="UniPathway" id="UPA00065"/>
<dbReference type="PATRIC" id="fig|634498.28.peg.1691"/>
<dbReference type="KEGG" id="mru:mru_1690"/>
<comment type="pathway">
    <text evidence="2">Cofactor biosynthesis; 5,6,7,8-tetrahydromethanopterin biosynthesis.</text>
</comment>
<proteinExistence type="inferred from homology"/>
<keyword evidence="1 2" id="KW-0808">Transferase</keyword>
<dbReference type="InterPro" id="IPR014721">
    <property type="entry name" value="Ribsml_uS5_D2-typ_fold_subgr"/>
</dbReference>
<evidence type="ECO:0000256" key="1">
    <source>
        <dbReference type="ARBA" id="ARBA00022679"/>
    </source>
</evidence>
<dbReference type="Proteomes" id="UP000008680">
    <property type="component" value="Chromosome"/>
</dbReference>